<gene>
    <name evidence="2" type="ORF">KS4_36550</name>
</gene>
<reference evidence="2 3" key="1">
    <citation type="submission" date="2019-02" db="EMBL/GenBank/DDBJ databases">
        <title>Deep-cultivation of Planctomycetes and their phenomic and genomic characterization uncovers novel biology.</title>
        <authorList>
            <person name="Wiegand S."/>
            <person name="Jogler M."/>
            <person name="Boedeker C."/>
            <person name="Pinto D."/>
            <person name="Vollmers J."/>
            <person name="Rivas-Marin E."/>
            <person name="Kohn T."/>
            <person name="Peeters S.H."/>
            <person name="Heuer A."/>
            <person name="Rast P."/>
            <person name="Oberbeckmann S."/>
            <person name="Bunk B."/>
            <person name="Jeske O."/>
            <person name="Meyerdierks A."/>
            <person name="Storesund J.E."/>
            <person name="Kallscheuer N."/>
            <person name="Luecker S."/>
            <person name="Lage O.M."/>
            <person name="Pohl T."/>
            <person name="Merkel B.J."/>
            <person name="Hornburger P."/>
            <person name="Mueller R.-W."/>
            <person name="Bruemmer F."/>
            <person name="Labrenz M."/>
            <person name="Spormann A.M."/>
            <person name="Op den Camp H."/>
            <person name="Overmann J."/>
            <person name="Amann R."/>
            <person name="Jetten M.S.M."/>
            <person name="Mascher T."/>
            <person name="Medema M.H."/>
            <person name="Devos D.P."/>
            <person name="Kaster A.-K."/>
            <person name="Ovreas L."/>
            <person name="Rohde M."/>
            <person name="Galperin M.Y."/>
            <person name="Jogler C."/>
        </authorList>
    </citation>
    <scope>NUCLEOTIDE SEQUENCE [LARGE SCALE GENOMIC DNA]</scope>
    <source>
        <strain evidence="2 3">KS4</strain>
    </source>
</reference>
<sequence>MSKLAIEKIREWGRLGQLYAVRPRDEDELHLFVKVVLGLNVPREARYEGNDGAFEYVKWAYFEGSPPIPPTEREVLGADAEEDASEAGNHGCSKHPSTGGAGLDYDVDKNAPNDVLDDMALRTGSGMRSEDKANEQGGDCVVWANRGGGKTMLGAVVTLLDLMFKPGIQVRILGGSLEQSGRMYEHLLGLLERPMLKGIVKGEPTQRKIELVNGSRVEILAQSQRSVRGVRVHKLRCDEVEEFDKDVWEAAQLVTRSGWCGDVWVKGRVEALSTMHRAGGLMGRLVSQGWQVFRWNAIDVMQRCDRECEGCVLADDCGGKGKKGEGFVGVDDLVDQWRRTSLGTWESEMMCRKPRLDEMVYPMFERGRHVTRKLEIEKIRGEHALSRYVIGGMDFGIRSLAVVLTAEVYELEDGKQVVHVVDEVLVGGMRLEKVVKKWEEGRANREIDWPRWMGVDPAGVARNMQTGLSDVAVLEEAGYVVRTGRVRMREGIELVRKMLDKEELYVHPRCVGLIEAMEGYHFDRRHVGSEEPVKDGSDHACDAMRYMLQNLVMGKGKKVAVGRY</sequence>
<dbReference type="Proteomes" id="UP000317369">
    <property type="component" value="Chromosome"/>
</dbReference>
<evidence type="ECO:0000313" key="3">
    <source>
        <dbReference type="Proteomes" id="UP000317369"/>
    </source>
</evidence>
<feature type="region of interest" description="Disordered" evidence="1">
    <location>
        <begin position="79"/>
        <end position="104"/>
    </location>
</feature>
<evidence type="ECO:0000313" key="2">
    <source>
        <dbReference type="EMBL" id="QDU35572.1"/>
    </source>
</evidence>
<dbReference type="InterPro" id="IPR027417">
    <property type="entry name" value="P-loop_NTPase"/>
</dbReference>
<dbReference type="Gene3D" id="3.40.50.300">
    <property type="entry name" value="P-loop containing nucleotide triphosphate hydrolases"/>
    <property type="match status" value="1"/>
</dbReference>
<organism evidence="2 3">
    <name type="scientific">Poriferisphaera corsica</name>
    <dbReference type="NCBI Taxonomy" id="2528020"/>
    <lineage>
        <taxon>Bacteria</taxon>
        <taxon>Pseudomonadati</taxon>
        <taxon>Planctomycetota</taxon>
        <taxon>Phycisphaerae</taxon>
        <taxon>Phycisphaerales</taxon>
        <taxon>Phycisphaeraceae</taxon>
        <taxon>Poriferisphaera</taxon>
    </lineage>
</organism>
<accession>A0A517YZA9</accession>
<name>A0A517YZA9_9BACT</name>
<dbReference type="KEGG" id="pcor:KS4_36550"/>
<protein>
    <submittedName>
        <fullName evidence="2">Terminase-like family protein</fullName>
    </submittedName>
</protein>
<dbReference type="Gene3D" id="3.30.420.280">
    <property type="match status" value="1"/>
</dbReference>
<dbReference type="AlphaFoldDB" id="A0A517YZA9"/>
<dbReference type="EMBL" id="CP036425">
    <property type="protein sequence ID" value="QDU35572.1"/>
    <property type="molecule type" value="Genomic_DNA"/>
</dbReference>
<keyword evidence="3" id="KW-1185">Reference proteome</keyword>
<proteinExistence type="predicted"/>
<evidence type="ECO:0000256" key="1">
    <source>
        <dbReference type="SAM" id="MobiDB-lite"/>
    </source>
</evidence>